<accession>A0A086KHQ9</accession>
<dbReference type="EMBL" id="AHZU02000469">
    <property type="protein sequence ID" value="KFG43927.1"/>
    <property type="molecule type" value="Genomic_DNA"/>
</dbReference>
<evidence type="ECO:0000313" key="3">
    <source>
        <dbReference type="Proteomes" id="UP000028837"/>
    </source>
</evidence>
<reference evidence="2 3" key="1">
    <citation type="submission" date="2014-02" db="EMBL/GenBank/DDBJ databases">
        <authorList>
            <person name="Sibley D."/>
            <person name="Venepally P."/>
            <person name="Karamycheva S."/>
            <person name="Hadjithomas M."/>
            <person name="Khan A."/>
            <person name="Brunk B."/>
            <person name="Roos D."/>
            <person name="Caler E."/>
            <person name="Lorenzi H."/>
        </authorList>
    </citation>
    <scope>NUCLEOTIDE SEQUENCE [LARGE SCALE GENOMIC DNA]</scope>
    <source>
        <strain evidence="2 3">GAB2-2007-GAL-DOM2</strain>
    </source>
</reference>
<sequence length="280" mass="30826">MAQHSNPNHRRKTIQLSGAEQRFLTTWRRHAGVSRETEERWEPAAHNSYGGAGVSVVMNGSRCSWQCPLTCSIKYLPGCTNDCLESRRWCLKYADVSETSASTDADDLDNCIESFPMCTGQRKDDTTGPFRHLDDLGTPSKRFLAGKHVRLPPSSAGAFVFRRTLESVSRRDQQSTEGFGESENYDETELVDSVSHVVVGEPKAAPEATSVEISKTPDEGGRFRGGSRQKLRACRIISDASTDCDGNSEDGTSYSPVAVGDSLKDGENIRLQKRSSALRK</sequence>
<dbReference type="OrthoDB" id="10275160at2759"/>
<feature type="compositionally biased region" description="Basic residues" evidence="1">
    <location>
        <begin position="271"/>
        <end position="280"/>
    </location>
</feature>
<evidence type="ECO:0000256" key="1">
    <source>
        <dbReference type="SAM" id="MobiDB-lite"/>
    </source>
</evidence>
<feature type="compositionally biased region" description="Polar residues" evidence="1">
    <location>
        <begin position="239"/>
        <end position="255"/>
    </location>
</feature>
<name>A0A086KHQ9_TOXGO</name>
<dbReference type="VEuPathDB" id="ToxoDB:TGDOM2_269315"/>
<proteinExistence type="predicted"/>
<dbReference type="Proteomes" id="UP000028837">
    <property type="component" value="Unassembled WGS sequence"/>
</dbReference>
<dbReference type="AlphaFoldDB" id="A0A086KHQ9"/>
<feature type="region of interest" description="Disordered" evidence="1">
    <location>
        <begin position="239"/>
        <end position="280"/>
    </location>
</feature>
<evidence type="ECO:0000313" key="2">
    <source>
        <dbReference type="EMBL" id="KFG43927.1"/>
    </source>
</evidence>
<organism evidence="2 3">
    <name type="scientific">Toxoplasma gondii GAB2-2007-GAL-DOM2</name>
    <dbReference type="NCBI Taxonomy" id="1130820"/>
    <lineage>
        <taxon>Eukaryota</taxon>
        <taxon>Sar</taxon>
        <taxon>Alveolata</taxon>
        <taxon>Apicomplexa</taxon>
        <taxon>Conoidasida</taxon>
        <taxon>Coccidia</taxon>
        <taxon>Eucoccidiorida</taxon>
        <taxon>Eimeriorina</taxon>
        <taxon>Sarcocystidae</taxon>
        <taxon>Toxoplasma</taxon>
    </lineage>
</organism>
<gene>
    <name evidence="2" type="ORF">TGDOM2_269315</name>
</gene>
<comment type="caution">
    <text evidence="2">The sequence shown here is derived from an EMBL/GenBank/DDBJ whole genome shotgun (WGS) entry which is preliminary data.</text>
</comment>
<protein>
    <submittedName>
        <fullName evidence="2">Uncharacterized protein</fullName>
    </submittedName>
</protein>